<organism evidence="3 4">
    <name type="scientific">Dysgonomonas mossii DSM 22836</name>
    <dbReference type="NCBI Taxonomy" id="742767"/>
    <lineage>
        <taxon>Bacteria</taxon>
        <taxon>Pseudomonadati</taxon>
        <taxon>Bacteroidota</taxon>
        <taxon>Bacteroidia</taxon>
        <taxon>Bacteroidales</taxon>
        <taxon>Dysgonomonadaceae</taxon>
        <taxon>Dysgonomonas</taxon>
    </lineage>
</organism>
<keyword evidence="4" id="KW-1185">Reference proteome</keyword>
<evidence type="ECO:0000313" key="4">
    <source>
        <dbReference type="Proteomes" id="UP000006420"/>
    </source>
</evidence>
<dbReference type="InterPro" id="IPR011004">
    <property type="entry name" value="Trimer_LpxA-like_sf"/>
</dbReference>
<evidence type="ECO:0000256" key="2">
    <source>
        <dbReference type="SAM" id="MobiDB-lite"/>
    </source>
</evidence>
<dbReference type="GeneID" id="78081463"/>
<accession>F8WY66</accession>
<dbReference type="EMBL" id="ADLW01000003">
    <property type="protein sequence ID" value="EGK04460.1"/>
    <property type="molecule type" value="Genomic_DNA"/>
</dbReference>
<name>F8WY66_9BACT</name>
<gene>
    <name evidence="3" type="ORF">HMPREF9456_00787</name>
</gene>
<dbReference type="HOGENOM" id="CLU_1439015_0_0_10"/>
<dbReference type="STRING" id="742767.HMPREF9456_00787"/>
<dbReference type="SUPFAM" id="SSF51161">
    <property type="entry name" value="Trimeric LpxA-like enzymes"/>
    <property type="match status" value="1"/>
</dbReference>
<sequence length="188" mass="20859">MFLFKRKIDELEPEPARIVELGRDVIILGSLYLIEGQEKNFYVDDTLTVDTNAYIVGNITATHCIIDGKVTGNIICAESLELGPTAVIEGTITAKAAVINAGCVVNGEVVLDPLLEVPILSIKVAEAKEYLKKEDSKISVDSFSKIEEEIPKKDSRIFNDIPSNEPKSPIIQDRKIDTKPKDESDNWW</sequence>
<dbReference type="Proteomes" id="UP000006420">
    <property type="component" value="Unassembled WGS sequence"/>
</dbReference>
<reference evidence="3 4" key="1">
    <citation type="submission" date="2011-04" db="EMBL/GenBank/DDBJ databases">
        <title>The Genome Sequence of Dysgonomonas mossii DSM 22836.</title>
        <authorList>
            <consortium name="The Broad Institute Genome Sequencing Platform"/>
            <person name="Earl A."/>
            <person name="Ward D."/>
            <person name="Feldgarden M."/>
            <person name="Gevers D."/>
            <person name="Pudlo N."/>
            <person name="Martens E."/>
            <person name="Allen-Vercoe E."/>
            <person name="Young S.K."/>
            <person name="Zeng Q."/>
            <person name="Gargeya S."/>
            <person name="Fitzgerald M."/>
            <person name="Haas B."/>
            <person name="Abouelleil A."/>
            <person name="Alvarado L."/>
            <person name="Arachchi H.M."/>
            <person name="Berlin A."/>
            <person name="Brown A."/>
            <person name="Chapman S.B."/>
            <person name="Chen Z."/>
            <person name="Dunbar C."/>
            <person name="Freedman E."/>
            <person name="Gearin G."/>
            <person name="Gellesch M."/>
            <person name="Goldberg J."/>
            <person name="Griggs A."/>
            <person name="Gujja S."/>
            <person name="Heiman D."/>
            <person name="Howarth C."/>
            <person name="Larson L."/>
            <person name="Lui A."/>
            <person name="MacDonald P.J.P."/>
            <person name="Mehta T."/>
            <person name="Montmayeur A."/>
            <person name="Murphy C."/>
            <person name="Neiman D."/>
            <person name="Pearson M."/>
            <person name="Priest M."/>
            <person name="Roberts A."/>
            <person name="Saif S."/>
            <person name="Shea T."/>
            <person name="Shenoy N."/>
            <person name="Sisk P."/>
            <person name="Stolte C."/>
            <person name="Sykes S."/>
            <person name="Yandava C."/>
            <person name="Wortman J."/>
            <person name="Nusbaum C."/>
            <person name="Birren B."/>
        </authorList>
    </citation>
    <scope>NUCLEOTIDE SEQUENCE [LARGE SCALE GENOMIC DNA]</scope>
    <source>
        <strain evidence="3 4">DSM 22836</strain>
    </source>
</reference>
<comment type="similarity">
    <text evidence="1">Belongs to the bactofilin family.</text>
</comment>
<dbReference type="Pfam" id="PF04519">
    <property type="entry name" value="Bactofilin"/>
    <property type="match status" value="1"/>
</dbReference>
<comment type="caution">
    <text evidence="3">The sequence shown here is derived from an EMBL/GenBank/DDBJ whole genome shotgun (WGS) entry which is preliminary data.</text>
</comment>
<dbReference type="AlphaFoldDB" id="F8WY66"/>
<evidence type="ECO:0000313" key="3">
    <source>
        <dbReference type="EMBL" id="EGK04460.1"/>
    </source>
</evidence>
<evidence type="ECO:0000256" key="1">
    <source>
        <dbReference type="ARBA" id="ARBA00044755"/>
    </source>
</evidence>
<dbReference type="OrthoDB" id="5432602at2"/>
<dbReference type="RefSeq" id="WP_006842158.1">
    <property type="nucleotide sequence ID" value="NZ_AQWJ01000002.1"/>
</dbReference>
<feature type="compositionally biased region" description="Basic and acidic residues" evidence="2">
    <location>
        <begin position="172"/>
        <end position="188"/>
    </location>
</feature>
<proteinExistence type="inferred from homology"/>
<dbReference type="PANTHER" id="PTHR35024">
    <property type="entry name" value="HYPOTHETICAL CYTOSOLIC PROTEIN"/>
    <property type="match status" value="1"/>
</dbReference>
<protein>
    <submittedName>
        <fullName evidence="3">Uncharacterized protein</fullName>
    </submittedName>
</protein>
<feature type="region of interest" description="Disordered" evidence="2">
    <location>
        <begin position="154"/>
        <end position="188"/>
    </location>
</feature>
<dbReference type="InterPro" id="IPR007607">
    <property type="entry name" value="BacA/B"/>
</dbReference>
<dbReference type="PANTHER" id="PTHR35024:SF4">
    <property type="entry name" value="POLYMER-FORMING CYTOSKELETAL PROTEIN"/>
    <property type="match status" value="1"/>
</dbReference>